<feature type="domain" description="HTH hxlR-type" evidence="4">
    <location>
        <begin position="12"/>
        <end position="105"/>
    </location>
</feature>
<dbReference type="AlphaFoldDB" id="A0A4Q4ZJT9"/>
<gene>
    <name evidence="5" type="ORF">EKO23_01420</name>
</gene>
<dbReference type="InterPro" id="IPR002577">
    <property type="entry name" value="HTH_HxlR"/>
</dbReference>
<dbReference type="InterPro" id="IPR036388">
    <property type="entry name" value="WH-like_DNA-bd_sf"/>
</dbReference>
<dbReference type="EMBL" id="SDKM01000002">
    <property type="protein sequence ID" value="RYP88580.1"/>
    <property type="molecule type" value="Genomic_DNA"/>
</dbReference>
<evidence type="ECO:0000256" key="1">
    <source>
        <dbReference type="ARBA" id="ARBA00023015"/>
    </source>
</evidence>
<keyword evidence="3" id="KW-0804">Transcription</keyword>
<protein>
    <submittedName>
        <fullName evidence="5">Transcriptional regulator</fullName>
    </submittedName>
</protein>
<dbReference type="GO" id="GO:0003677">
    <property type="term" value="F:DNA binding"/>
    <property type="evidence" value="ECO:0007669"/>
    <property type="project" value="UniProtKB-KW"/>
</dbReference>
<dbReference type="Pfam" id="PF01638">
    <property type="entry name" value="HxlR"/>
    <property type="match status" value="1"/>
</dbReference>
<reference evidence="5 6" key="1">
    <citation type="submission" date="2019-01" db="EMBL/GenBank/DDBJ databases">
        <title>Nocardioides guangzhouensis sp. nov., an actinobacterium isolated from soil.</title>
        <authorList>
            <person name="Fu Y."/>
            <person name="Cai Y."/>
            <person name="Lin Z."/>
            <person name="Chen P."/>
        </authorList>
    </citation>
    <scope>NUCLEOTIDE SEQUENCE [LARGE SCALE GENOMIC DNA]</scope>
    <source>
        <strain evidence="5 6">130</strain>
    </source>
</reference>
<evidence type="ECO:0000256" key="2">
    <source>
        <dbReference type="ARBA" id="ARBA00023125"/>
    </source>
</evidence>
<dbReference type="Proteomes" id="UP000295198">
    <property type="component" value="Unassembled WGS sequence"/>
</dbReference>
<dbReference type="Gene3D" id="1.10.10.10">
    <property type="entry name" value="Winged helix-like DNA-binding domain superfamily/Winged helix DNA-binding domain"/>
    <property type="match status" value="1"/>
</dbReference>
<keyword evidence="1" id="KW-0805">Transcription regulation</keyword>
<organism evidence="5 6">
    <name type="scientific">Nocardioides guangzhouensis</name>
    <dbReference type="NCBI Taxonomy" id="2497878"/>
    <lineage>
        <taxon>Bacteria</taxon>
        <taxon>Bacillati</taxon>
        <taxon>Actinomycetota</taxon>
        <taxon>Actinomycetes</taxon>
        <taxon>Propionibacteriales</taxon>
        <taxon>Nocardioidaceae</taxon>
        <taxon>Nocardioides</taxon>
    </lineage>
</organism>
<accession>A0A4Q4ZJT9</accession>
<proteinExistence type="predicted"/>
<keyword evidence="2" id="KW-0238">DNA-binding</keyword>
<dbReference type="PROSITE" id="PS51118">
    <property type="entry name" value="HTH_HXLR"/>
    <property type="match status" value="1"/>
</dbReference>
<dbReference type="PANTHER" id="PTHR33204">
    <property type="entry name" value="TRANSCRIPTIONAL REGULATOR, MARR FAMILY"/>
    <property type="match status" value="1"/>
</dbReference>
<dbReference type="OrthoDB" id="9792527at2"/>
<name>A0A4Q4ZJT9_9ACTN</name>
<keyword evidence="6" id="KW-1185">Reference proteome</keyword>
<comment type="caution">
    <text evidence="5">The sequence shown here is derived from an EMBL/GenBank/DDBJ whole genome shotgun (WGS) entry which is preliminary data.</text>
</comment>
<evidence type="ECO:0000313" key="6">
    <source>
        <dbReference type="Proteomes" id="UP000295198"/>
    </source>
</evidence>
<dbReference type="RefSeq" id="WP_134713339.1">
    <property type="nucleotide sequence ID" value="NZ_SDKM01000002.1"/>
</dbReference>
<evidence type="ECO:0000256" key="3">
    <source>
        <dbReference type="ARBA" id="ARBA00023163"/>
    </source>
</evidence>
<evidence type="ECO:0000313" key="5">
    <source>
        <dbReference type="EMBL" id="RYP88580.1"/>
    </source>
</evidence>
<dbReference type="PANTHER" id="PTHR33204:SF18">
    <property type="entry name" value="TRANSCRIPTIONAL REGULATORY PROTEIN"/>
    <property type="match status" value="1"/>
</dbReference>
<dbReference type="SUPFAM" id="SSF46785">
    <property type="entry name" value="Winged helix' DNA-binding domain"/>
    <property type="match status" value="1"/>
</dbReference>
<dbReference type="InterPro" id="IPR036390">
    <property type="entry name" value="WH_DNA-bd_sf"/>
</dbReference>
<evidence type="ECO:0000259" key="4">
    <source>
        <dbReference type="PROSITE" id="PS51118"/>
    </source>
</evidence>
<sequence length="170" mass="18634">MPLGTDYARQDCSLARSLEVVGERWTLLILRDCFWGVRRFSDLQAHLDISRAVLSTRLDALVADGLLTRSGDGHPEYHLTDDGLALWPALYALTQWGEQRTTPGAPRRVFVHVGCGRLGRDGRCTGCGESPSPGDLEIHPGPGADFTVRDDPVSVGLRTPHRLLTPLPAR</sequence>